<accession>A0A4R2GIW2</accession>
<feature type="transmembrane region" description="Helical" evidence="1">
    <location>
        <begin position="196"/>
        <end position="219"/>
    </location>
</feature>
<dbReference type="EMBL" id="SLWK01000005">
    <property type="protein sequence ID" value="TCO08233.1"/>
    <property type="molecule type" value="Genomic_DNA"/>
</dbReference>
<evidence type="ECO:0000256" key="1">
    <source>
        <dbReference type="SAM" id="Phobius"/>
    </source>
</evidence>
<proteinExistence type="predicted"/>
<feature type="transmembrane region" description="Helical" evidence="1">
    <location>
        <begin position="34"/>
        <end position="54"/>
    </location>
</feature>
<gene>
    <name evidence="2" type="ORF">EV194_10535</name>
</gene>
<keyword evidence="3" id="KW-1185">Reference proteome</keyword>
<feature type="transmembrane region" description="Helical" evidence="1">
    <location>
        <begin position="292"/>
        <end position="313"/>
    </location>
</feature>
<evidence type="ECO:0000313" key="3">
    <source>
        <dbReference type="Proteomes" id="UP000295221"/>
    </source>
</evidence>
<feature type="transmembrane region" description="Helical" evidence="1">
    <location>
        <begin position="262"/>
        <end position="286"/>
    </location>
</feature>
<reference evidence="2 3" key="1">
    <citation type="submission" date="2019-03" db="EMBL/GenBank/DDBJ databases">
        <title>Genomic Encyclopedia of Type Strains, Phase IV (KMG-IV): sequencing the most valuable type-strain genomes for metagenomic binning, comparative biology and taxonomic classification.</title>
        <authorList>
            <person name="Goeker M."/>
        </authorList>
    </citation>
    <scope>NUCLEOTIDE SEQUENCE [LARGE SCALE GENOMIC DNA]</scope>
    <source>
        <strain evidence="2 3">DSM 24179</strain>
    </source>
</reference>
<evidence type="ECO:0000313" key="2">
    <source>
        <dbReference type="EMBL" id="TCO08233.1"/>
    </source>
</evidence>
<keyword evidence="1" id="KW-0472">Membrane</keyword>
<dbReference type="Proteomes" id="UP000295221">
    <property type="component" value="Unassembled WGS sequence"/>
</dbReference>
<protein>
    <submittedName>
        <fullName evidence="2">Uncharacterized protein</fullName>
    </submittedName>
</protein>
<name>A0A4R2GIW2_9BACT</name>
<feature type="transmembrane region" description="Helical" evidence="1">
    <location>
        <begin position="231"/>
        <end position="250"/>
    </location>
</feature>
<dbReference type="RefSeq" id="WP_132433545.1">
    <property type="nucleotide sequence ID" value="NZ_SLWK01000005.1"/>
</dbReference>
<feature type="transmembrane region" description="Helical" evidence="1">
    <location>
        <begin position="150"/>
        <end position="175"/>
    </location>
</feature>
<keyword evidence="1" id="KW-1133">Transmembrane helix</keyword>
<organism evidence="2 3">
    <name type="scientific">Natronoflexus pectinivorans</name>
    <dbReference type="NCBI Taxonomy" id="682526"/>
    <lineage>
        <taxon>Bacteria</taxon>
        <taxon>Pseudomonadati</taxon>
        <taxon>Bacteroidota</taxon>
        <taxon>Bacteroidia</taxon>
        <taxon>Marinilabiliales</taxon>
        <taxon>Marinilabiliaceae</taxon>
        <taxon>Natronoflexus</taxon>
    </lineage>
</organism>
<comment type="caution">
    <text evidence="2">The sequence shown here is derived from an EMBL/GenBank/DDBJ whole genome shotgun (WGS) entry which is preliminary data.</text>
</comment>
<keyword evidence="1" id="KW-0812">Transmembrane</keyword>
<sequence>MNNQTNSFGSNSNEFTFLKHLFWSSEKPLSRGEYITAILLLFTISSAKFVGYFVETFSINSLEHIYSYSLYFAFLLPLNAGLFSIQVPWTIMMLAGSFLLSIRIFKPKTSWLITLLSGFFMYMFFFGLTSIPIYASFLEVLFRYEIQNKMLILLLFLSFGFLAGVVVLIVTFFSLKTNRESTEEKVVGFNRGKFSKWMLILTLSSLIYYALIVFILIKLTLDHFFSNPDQSVPIILLIFSLPILVIHLVLYTKRLKNARRSLLLLALIFLPLIALLLIFAAANWLLIFELTFLIAVLETTVNASFLFLLWLYIAPSREEVANSET</sequence>
<dbReference type="AlphaFoldDB" id="A0A4R2GIW2"/>
<feature type="transmembrane region" description="Helical" evidence="1">
    <location>
        <begin position="112"/>
        <end position="138"/>
    </location>
</feature>
<feature type="transmembrane region" description="Helical" evidence="1">
    <location>
        <begin position="74"/>
        <end position="100"/>
    </location>
</feature>